<accession>A0AAN6UFP5</accession>
<organism evidence="2 3">
    <name type="scientific">Trichocladium antarcticum</name>
    <dbReference type="NCBI Taxonomy" id="1450529"/>
    <lineage>
        <taxon>Eukaryota</taxon>
        <taxon>Fungi</taxon>
        <taxon>Dikarya</taxon>
        <taxon>Ascomycota</taxon>
        <taxon>Pezizomycotina</taxon>
        <taxon>Sordariomycetes</taxon>
        <taxon>Sordariomycetidae</taxon>
        <taxon>Sordariales</taxon>
        <taxon>Chaetomiaceae</taxon>
        <taxon>Trichocladium</taxon>
    </lineage>
</organism>
<reference evidence="2" key="1">
    <citation type="journal article" date="2023" name="Mol. Phylogenet. Evol.">
        <title>Genome-scale phylogeny and comparative genomics of the fungal order Sordariales.</title>
        <authorList>
            <person name="Hensen N."/>
            <person name="Bonometti L."/>
            <person name="Westerberg I."/>
            <person name="Brannstrom I.O."/>
            <person name="Guillou S."/>
            <person name="Cros-Aarteil S."/>
            <person name="Calhoun S."/>
            <person name="Haridas S."/>
            <person name="Kuo A."/>
            <person name="Mondo S."/>
            <person name="Pangilinan J."/>
            <person name="Riley R."/>
            <person name="LaButti K."/>
            <person name="Andreopoulos B."/>
            <person name="Lipzen A."/>
            <person name="Chen C."/>
            <person name="Yan M."/>
            <person name="Daum C."/>
            <person name="Ng V."/>
            <person name="Clum A."/>
            <person name="Steindorff A."/>
            <person name="Ohm R.A."/>
            <person name="Martin F."/>
            <person name="Silar P."/>
            <person name="Natvig D.O."/>
            <person name="Lalanne C."/>
            <person name="Gautier V."/>
            <person name="Ament-Velasquez S.L."/>
            <person name="Kruys A."/>
            <person name="Hutchinson M.I."/>
            <person name="Powell A.J."/>
            <person name="Barry K."/>
            <person name="Miller A.N."/>
            <person name="Grigoriev I.V."/>
            <person name="Debuchy R."/>
            <person name="Gladieux P."/>
            <person name="Hiltunen Thoren M."/>
            <person name="Johannesson H."/>
        </authorList>
    </citation>
    <scope>NUCLEOTIDE SEQUENCE</scope>
    <source>
        <strain evidence="2">CBS 123565</strain>
    </source>
</reference>
<evidence type="ECO:0000313" key="2">
    <source>
        <dbReference type="EMBL" id="KAK4131860.1"/>
    </source>
</evidence>
<protein>
    <submittedName>
        <fullName evidence="2">Uncharacterized protein</fullName>
    </submittedName>
</protein>
<feature type="region of interest" description="Disordered" evidence="1">
    <location>
        <begin position="198"/>
        <end position="236"/>
    </location>
</feature>
<gene>
    <name evidence="2" type="ORF">BT67DRAFT_137109</name>
</gene>
<reference evidence="2" key="2">
    <citation type="submission" date="2023-05" db="EMBL/GenBank/DDBJ databases">
        <authorList>
            <consortium name="Lawrence Berkeley National Laboratory"/>
            <person name="Steindorff A."/>
            <person name="Hensen N."/>
            <person name="Bonometti L."/>
            <person name="Westerberg I."/>
            <person name="Brannstrom I.O."/>
            <person name="Guillou S."/>
            <person name="Cros-Aarteil S."/>
            <person name="Calhoun S."/>
            <person name="Haridas S."/>
            <person name="Kuo A."/>
            <person name="Mondo S."/>
            <person name="Pangilinan J."/>
            <person name="Riley R."/>
            <person name="Labutti K."/>
            <person name="Andreopoulos B."/>
            <person name="Lipzen A."/>
            <person name="Chen C."/>
            <person name="Yanf M."/>
            <person name="Daum C."/>
            <person name="Ng V."/>
            <person name="Clum A."/>
            <person name="Ohm R."/>
            <person name="Martin F."/>
            <person name="Silar P."/>
            <person name="Natvig D."/>
            <person name="Lalanne C."/>
            <person name="Gautier V."/>
            <person name="Ament-Velasquez S.L."/>
            <person name="Kruys A."/>
            <person name="Hutchinson M.I."/>
            <person name="Powell A.J."/>
            <person name="Barry K."/>
            <person name="Miller A.N."/>
            <person name="Grigoriev I.V."/>
            <person name="Debuchy R."/>
            <person name="Gladieux P."/>
            <person name="Thoren M.H."/>
            <person name="Johannesson H."/>
        </authorList>
    </citation>
    <scope>NUCLEOTIDE SEQUENCE</scope>
    <source>
        <strain evidence="2">CBS 123565</strain>
    </source>
</reference>
<dbReference type="AlphaFoldDB" id="A0AAN6UFP5"/>
<dbReference type="EMBL" id="MU853421">
    <property type="protein sequence ID" value="KAK4131860.1"/>
    <property type="molecule type" value="Genomic_DNA"/>
</dbReference>
<sequence length="262" mass="27510">MAQANRSNPRGSCTPVSLVNRNRPIPSLNDRRDAVCCGAGDLSCLGGVRTCSATCCGCHWLVPRGWPGTGVCDLTTMQRMGALNLPSDTALRGQRLLCKFCGGRPLPGLCLSVSRRPPRPAFCMCSRLPLASGPARRPPKSQFVRATLTSCLIWIGSSATNIAREYEEPERAGDDGVPGYGLSPTCHRVSVLLVEDSHEQSCSRPSSSPASLFAGPQDDGSSPPSAGMLQGSAHSGDLKRAVGPCALRSVVLPKAMTGPVPI</sequence>
<evidence type="ECO:0000256" key="1">
    <source>
        <dbReference type="SAM" id="MobiDB-lite"/>
    </source>
</evidence>
<name>A0AAN6UFP5_9PEZI</name>
<evidence type="ECO:0000313" key="3">
    <source>
        <dbReference type="Proteomes" id="UP001304895"/>
    </source>
</evidence>
<comment type="caution">
    <text evidence="2">The sequence shown here is derived from an EMBL/GenBank/DDBJ whole genome shotgun (WGS) entry which is preliminary data.</text>
</comment>
<feature type="compositionally biased region" description="Low complexity" evidence="1">
    <location>
        <begin position="202"/>
        <end position="211"/>
    </location>
</feature>
<dbReference type="Proteomes" id="UP001304895">
    <property type="component" value="Unassembled WGS sequence"/>
</dbReference>
<proteinExistence type="predicted"/>
<keyword evidence="3" id="KW-1185">Reference proteome</keyword>